<evidence type="ECO:0000313" key="4">
    <source>
        <dbReference type="EMBL" id="MDW8801537.1"/>
    </source>
</evidence>
<evidence type="ECO:0000259" key="3">
    <source>
        <dbReference type="Pfam" id="PF02581"/>
    </source>
</evidence>
<dbReference type="PANTHER" id="PTHR20857:SF15">
    <property type="entry name" value="THIAMINE-PHOSPHATE SYNTHASE"/>
    <property type="match status" value="1"/>
</dbReference>
<proteinExistence type="predicted"/>
<reference evidence="4 5" key="1">
    <citation type="submission" date="2023-04" db="EMBL/GenBank/DDBJ databases">
        <title>Clostridium tannerae sp. nov., isolated from the fecal material of an alpaca.</title>
        <authorList>
            <person name="Miller S."/>
            <person name="Hendry M."/>
            <person name="King J."/>
            <person name="Sankaranarayanan K."/>
            <person name="Lawson P.A."/>
        </authorList>
    </citation>
    <scope>NUCLEOTIDE SEQUENCE [LARGE SCALE GENOMIC DNA]</scope>
    <source>
        <strain evidence="4 5">A1-XYC3</strain>
    </source>
</reference>
<keyword evidence="2" id="KW-0784">Thiamine biosynthesis</keyword>
<dbReference type="PANTHER" id="PTHR20857">
    <property type="entry name" value="THIAMINE-PHOSPHATE PYROPHOSPHORYLASE"/>
    <property type="match status" value="1"/>
</dbReference>
<feature type="domain" description="Thiamine phosphate synthase/TenI" evidence="3">
    <location>
        <begin position="2"/>
        <end position="178"/>
    </location>
</feature>
<organism evidence="4 5">
    <name type="scientific">Clostridium tanneri</name>
    <dbReference type="NCBI Taxonomy" id="3037988"/>
    <lineage>
        <taxon>Bacteria</taxon>
        <taxon>Bacillati</taxon>
        <taxon>Bacillota</taxon>
        <taxon>Clostridia</taxon>
        <taxon>Eubacteriales</taxon>
        <taxon>Clostridiaceae</taxon>
        <taxon>Clostridium</taxon>
    </lineage>
</organism>
<dbReference type="InterPro" id="IPR036206">
    <property type="entry name" value="ThiamineP_synth_sf"/>
</dbReference>
<accession>A0ABU4JTV4</accession>
<name>A0ABU4JTV4_9CLOT</name>
<sequence length="194" mass="21372">MLICVTNRKLCRDDFLKQINLIAKGKPKGIMLREKDLNLCQYENLALKVKSICDTHQVPLIINEKIEIAAKMKIPYIHLSMADLRIYKKELHQFTHIGASIHSTSEAKEAEKLGATYLVAGHIFATDCKKGIPPKGISFLKEVCNSVVIPVFAIGGITKTKVKAVKDAGAAGVCIMSEAMTCLNPLDLAESFNF</sequence>
<comment type="pathway">
    <text evidence="1">Cofactor biosynthesis; thiamine diphosphate biosynthesis.</text>
</comment>
<dbReference type="SUPFAM" id="SSF51391">
    <property type="entry name" value="Thiamin phosphate synthase"/>
    <property type="match status" value="1"/>
</dbReference>
<comment type="caution">
    <text evidence="4">The sequence shown here is derived from an EMBL/GenBank/DDBJ whole genome shotgun (WGS) entry which is preliminary data.</text>
</comment>
<gene>
    <name evidence="4" type="ORF">P8V03_10275</name>
</gene>
<dbReference type="EMBL" id="JARUJP010000010">
    <property type="protein sequence ID" value="MDW8801537.1"/>
    <property type="molecule type" value="Genomic_DNA"/>
</dbReference>
<protein>
    <submittedName>
        <fullName evidence="4">Thiamine phosphate synthase</fullName>
    </submittedName>
</protein>
<evidence type="ECO:0000256" key="2">
    <source>
        <dbReference type="ARBA" id="ARBA00022977"/>
    </source>
</evidence>
<dbReference type="Gene3D" id="3.20.20.70">
    <property type="entry name" value="Aldolase class I"/>
    <property type="match status" value="1"/>
</dbReference>
<dbReference type="RefSeq" id="WP_261670352.1">
    <property type="nucleotide sequence ID" value="NZ_JARUJP010000010.1"/>
</dbReference>
<dbReference type="InterPro" id="IPR013785">
    <property type="entry name" value="Aldolase_TIM"/>
</dbReference>
<evidence type="ECO:0000256" key="1">
    <source>
        <dbReference type="ARBA" id="ARBA00004948"/>
    </source>
</evidence>
<keyword evidence="5" id="KW-1185">Reference proteome</keyword>
<dbReference type="Proteomes" id="UP001281656">
    <property type="component" value="Unassembled WGS sequence"/>
</dbReference>
<evidence type="ECO:0000313" key="5">
    <source>
        <dbReference type="Proteomes" id="UP001281656"/>
    </source>
</evidence>
<dbReference type="CDD" id="cd00564">
    <property type="entry name" value="TMP_TenI"/>
    <property type="match status" value="1"/>
</dbReference>
<dbReference type="InterPro" id="IPR022998">
    <property type="entry name" value="ThiamineP_synth_TenI"/>
</dbReference>
<dbReference type="Pfam" id="PF02581">
    <property type="entry name" value="TMP-TENI"/>
    <property type="match status" value="1"/>
</dbReference>